<proteinExistence type="predicted"/>
<dbReference type="PANTHER" id="PTHR39456:SF1">
    <property type="entry name" value="METAL-DEPENDENT HYDROLASE"/>
    <property type="match status" value="1"/>
</dbReference>
<dbReference type="GO" id="GO:0016787">
    <property type="term" value="F:hydrolase activity"/>
    <property type="evidence" value="ECO:0007669"/>
    <property type="project" value="UniProtKB-KW"/>
</dbReference>
<dbReference type="Pfam" id="PF10118">
    <property type="entry name" value="Metal_hydrol"/>
    <property type="match status" value="1"/>
</dbReference>
<accession>A0A5E9PUY5</accession>
<organism evidence="2 3">
    <name type="scientific">Acinetobacter seifertii</name>
    <dbReference type="NCBI Taxonomy" id="1530123"/>
    <lineage>
        <taxon>Bacteria</taxon>
        <taxon>Pseudomonadati</taxon>
        <taxon>Pseudomonadota</taxon>
        <taxon>Gammaproteobacteria</taxon>
        <taxon>Moraxellales</taxon>
        <taxon>Moraxellaceae</taxon>
        <taxon>Acinetobacter</taxon>
        <taxon>Acinetobacter calcoaceticus/baumannii complex</taxon>
    </lineage>
</organism>
<keyword evidence="2" id="KW-0378">Hydrolase</keyword>
<sequence length="281" mass="32770">MSTTINAVQKVKSSFPVRNIKFDFDPSTRYWFDQDPLYSHFLNTLSAITAQGELFLIRMLRTLRERITDPVLQADISAFIGQEAMHAKEHTRYHRYADLNDIDIETFERQLIQIYSLLDRALPLMDRMAIGCAIEHCNGTFGAELLRNNTWNQKMVGPLRDLWLWHAVEENEHKAVFFDAYHAAGGGYIRRMVWMVLGCSTFAGLMTYGTARLLVADKKFLSKKHLQSISQITHPKKGLFNITVIKEFLDYVRPSFHPFDYDTKQLEQHWHKVLNLENQQN</sequence>
<keyword evidence="1" id="KW-0472">Membrane</keyword>
<dbReference type="Proteomes" id="UP000297445">
    <property type="component" value="Unassembled WGS sequence"/>
</dbReference>
<gene>
    <name evidence="2" type="ORF">E2R16_00485</name>
</gene>
<evidence type="ECO:0000313" key="3">
    <source>
        <dbReference type="Proteomes" id="UP000297445"/>
    </source>
</evidence>
<protein>
    <submittedName>
        <fullName evidence="2">Metal-dependent hydrolase</fullName>
    </submittedName>
</protein>
<dbReference type="PIRSF" id="PIRSF007580">
    <property type="entry name" value="UCP07580"/>
    <property type="match status" value="1"/>
</dbReference>
<reference evidence="2 3" key="1">
    <citation type="submission" date="2019-03" db="EMBL/GenBank/DDBJ databases">
        <title>Draft genome sequence of an environmental Acinetobacter seifertii from Brazil.</title>
        <authorList>
            <person name="Furlan J.P.R."/>
            <person name="Stehling E.G."/>
        </authorList>
    </citation>
    <scope>NUCLEOTIDE SEQUENCE [LARGE SCALE GENOMIC DNA]</scope>
    <source>
        <strain evidence="2 3">SAb133</strain>
    </source>
</reference>
<dbReference type="PANTHER" id="PTHR39456">
    <property type="entry name" value="METAL-DEPENDENT HYDROLASE"/>
    <property type="match status" value="1"/>
</dbReference>
<name>A0A5E9PUY5_9GAMM</name>
<feature type="transmembrane region" description="Helical" evidence="1">
    <location>
        <begin position="192"/>
        <end position="215"/>
    </location>
</feature>
<keyword evidence="1" id="KW-1133">Transmembrane helix</keyword>
<dbReference type="AlphaFoldDB" id="A0A5E9PUY5"/>
<evidence type="ECO:0000256" key="1">
    <source>
        <dbReference type="SAM" id="Phobius"/>
    </source>
</evidence>
<dbReference type="InterPro" id="IPR016516">
    <property type="entry name" value="UCP07580"/>
</dbReference>
<evidence type="ECO:0000313" key="2">
    <source>
        <dbReference type="EMBL" id="TEU29537.1"/>
    </source>
</evidence>
<comment type="caution">
    <text evidence="2">The sequence shown here is derived from an EMBL/GenBank/DDBJ whole genome shotgun (WGS) entry which is preliminary data.</text>
</comment>
<dbReference type="RefSeq" id="WP_081410808.1">
    <property type="nucleotide sequence ID" value="NZ_CP061626.1"/>
</dbReference>
<keyword evidence="1" id="KW-0812">Transmembrane</keyword>
<dbReference type="EMBL" id="SNSA01000001">
    <property type="protein sequence ID" value="TEU29537.1"/>
    <property type="molecule type" value="Genomic_DNA"/>
</dbReference>